<dbReference type="AlphaFoldDB" id="A0A379S1T9"/>
<sequence>MSVNTETQSVQGNTTVLENNPDSLLNQQILPVLSQQLLSHMAAKQKPSSLQLTWDDEEGIVLAFDAQVEGEPS</sequence>
<name>A0A379S1T9_SALER</name>
<evidence type="ECO:0000313" key="1">
    <source>
        <dbReference type="EMBL" id="SUG14262.1"/>
    </source>
</evidence>
<accession>A0A379S1T9</accession>
<dbReference type="Proteomes" id="UP000254124">
    <property type="component" value="Unassembled WGS sequence"/>
</dbReference>
<gene>
    <name evidence="1" type="ORF">NCTC7295_01878</name>
</gene>
<dbReference type="EMBL" id="UGWZ01000001">
    <property type="protein sequence ID" value="SUG14262.1"/>
    <property type="molecule type" value="Genomic_DNA"/>
</dbReference>
<evidence type="ECO:0000313" key="2">
    <source>
        <dbReference type="Proteomes" id="UP000254124"/>
    </source>
</evidence>
<protein>
    <submittedName>
        <fullName evidence="1">Uncharacterized protein</fullName>
    </submittedName>
</protein>
<reference evidence="1 2" key="1">
    <citation type="submission" date="2018-06" db="EMBL/GenBank/DDBJ databases">
        <authorList>
            <consortium name="Pathogen Informatics"/>
            <person name="Doyle S."/>
        </authorList>
    </citation>
    <scope>NUCLEOTIDE SEQUENCE [LARGE SCALE GENOMIC DNA]</scope>
    <source>
        <strain evidence="1 2">NCTC7295</strain>
    </source>
</reference>
<organism evidence="1 2">
    <name type="scientific">Salmonella enterica subsp. arizonae</name>
    <dbReference type="NCBI Taxonomy" id="59203"/>
    <lineage>
        <taxon>Bacteria</taxon>
        <taxon>Pseudomonadati</taxon>
        <taxon>Pseudomonadota</taxon>
        <taxon>Gammaproteobacteria</taxon>
        <taxon>Enterobacterales</taxon>
        <taxon>Enterobacteriaceae</taxon>
        <taxon>Salmonella</taxon>
    </lineage>
</organism>
<proteinExistence type="predicted"/>